<organism evidence="10 11">
    <name type="scientific">Friedmanniomyces endolithicus</name>
    <dbReference type="NCBI Taxonomy" id="329885"/>
    <lineage>
        <taxon>Eukaryota</taxon>
        <taxon>Fungi</taxon>
        <taxon>Dikarya</taxon>
        <taxon>Ascomycota</taxon>
        <taxon>Pezizomycotina</taxon>
        <taxon>Dothideomycetes</taxon>
        <taxon>Dothideomycetidae</taxon>
        <taxon>Mycosphaerellales</taxon>
        <taxon>Teratosphaeriaceae</taxon>
        <taxon>Friedmanniomyces</taxon>
    </lineage>
</organism>
<dbReference type="PANTHER" id="PTHR42877:SF5">
    <property type="entry name" value="L-ORNITHINE N(5)-MONOOXYGENASE-RELATED"/>
    <property type="match status" value="1"/>
</dbReference>
<evidence type="ECO:0000256" key="3">
    <source>
        <dbReference type="ARBA" id="ARBA00005902"/>
    </source>
</evidence>
<dbReference type="InterPro" id="IPR016068">
    <property type="entry name" value="Translin_N"/>
</dbReference>
<dbReference type="PANTHER" id="PTHR42877">
    <property type="entry name" value="L-ORNITHINE N(5)-MONOOXYGENASE-RELATED"/>
    <property type="match status" value="1"/>
</dbReference>
<dbReference type="GO" id="GO:0004499">
    <property type="term" value="F:N,N-dimethylaniline monooxygenase activity"/>
    <property type="evidence" value="ECO:0007669"/>
    <property type="project" value="InterPro"/>
</dbReference>
<reference evidence="10" key="1">
    <citation type="submission" date="2023-06" db="EMBL/GenBank/DDBJ databases">
        <title>Black Yeasts Isolated from many extreme environments.</title>
        <authorList>
            <person name="Coleine C."/>
            <person name="Stajich J.E."/>
            <person name="Selbmann L."/>
        </authorList>
    </citation>
    <scope>NUCLEOTIDE SEQUENCE</scope>
    <source>
        <strain evidence="10">CCFEE 5200</strain>
    </source>
</reference>
<dbReference type="InterPro" id="IPR036081">
    <property type="entry name" value="Translin_sf"/>
</dbReference>
<evidence type="ECO:0000256" key="9">
    <source>
        <dbReference type="ARBA" id="ARBA00023242"/>
    </source>
</evidence>
<dbReference type="Gene3D" id="1.20.58.200">
    <property type="entry name" value="Translin, domain 2"/>
    <property type="match status" value="1"/>
</dbReference>
<accession>A0AAN6KA56</accession>
<dbReference type="CDD" id="cd14820">
    <property type="entry name" value="TRAX"/>
    <property type="match status" value="1"/>
</dbReference>
<keyword evidence="5" id="KW-0963">Cytoplasm</keyword>
<comment type="caution">
    <text evidence="10">The sequence shown here is derived from an EMBL/GenBank/DDBJ whole genome shotgun (WGS) entry which is preliminary data.</text>
</comment>
<evidence type="ECO:0000256" key="6">
    <source>
        <dbReference type="ARBA" id="ARBA00022630"/>
    </source>
</evidence>
<dbReference type="Gene3D" id="3.50.50.60">
    <property type="entry name" value="FAD/NAD(P)-binding domain"/>
    <property type="match status" value="2"/>
</dbReference>
<dbReference type="Pfam" id="PF00743">
    <property type="entry name" value="FMO-like"/>
    <property type="match status" value="1"/>
</dbReference>
<dbReference type="Proteomes" id="UP001175353">
    <property type="component" value="Unassembled WGS sequence"/>
</dbReference>
<evidence type="ECO:0000256" key="1">
    <source>
        <dbReference type="ARBA" id="ARBA00004123"/>
    </source>
</evidence>
<sequence>MASVDTHVLIIGAGMSGLGLAVQLLRHGYTNSFELIEKESDVGGTWLVNQYPGTGCDVASHFYSYSFELNPDWSQKFSLRSEIQAYFRGVAEKYGIVPHVRFQSTVESARWVEESQYWEVTIKNWKTKETYVRRAKIVVSGVGSLSIPRKCEIPGADDFKGHLFHSAKWDSSFDWKDKDVVVLGNGCSATQFVPIMAKDTRKLTQFARQAQFLAERPNPIYSTAFKSLMRYVPFAMRLYRLKLYADMERDFAGFDVESGGKIRKQLKEENERYVKRMAPERYWDSVIPTHKIGCKRKVMDTDYLTTLHRDDMELISDDSVTEITETGVRCKSGREVKADAIVRATGFEVFRMLFPMQIVGQNGVTLNEHWDTHHQGSAQAYFGTCVPGFPNFFTLMGPNTVTGHLSVIYTVECQINFVLRLVGPILKSMQNPGRGLMASRQIVEAVDVKAEVAAQHSTWLQAKLNKLVWSSGCTSWALDPKTGVNIAMYPEYQFMFWFRSVFIPSTDFSYDVLDKKGGKHTYRSLTIGGWKGVQQFVSTAAVVAILAASVVGMRRPGGIEGITRSVESSMKGLLAQGKHLASFLRLHQTSQHIEAAFILTSTHLMGSKRTRTEMENQEKMDRFMPMFEHFRAELDEHHDRRERITKASRDITAASKKIIFTLQRVRTLNLLIPQHAVKANKQYYDAITAQVSAVSKDLQGLNAWRYNRQITGGCQEWMEAACFQHYLETASLLSHDDAAQKLKELDPNGPGIRLSPEDWVLGVYDMTGELMRFAITAMATSGELPSIKSPSSSEAMDVDNAATRQQRNVLTDMRGLRAALEGLDTGFGPFAKDASMKMRVMQTSVEKVEKALYGLIVRGAERPKGWMPEVEGGGGRAVEVEG</sequence>
<gene>
    <name evidence="10" type="ORF">LTR91_015227</name>
</gene>
<dbReference type="EMBL" id="JAUJLE010000171">
    <property type="protein sequence ID" value="KAK0972185.1"/>
    <property type="molecule type" value="Genomic_DNA"/>
</dbReference>
<dbReference type="GO" id="GO:0005737">
    <property type="term" value="C:cytoplasm"/>
    <property type="evidence" value="ECO:0007669"/>
    <property type="project" value="UniProtKB-SubCell"/>
</dbReference>
<dbReference type="SUPFAM" id="SSF74784">
    <property type="entry name" value="Translin"/>
    <property type="match status" value="1"/>
</dbReference>
<evidence type="ECO:0000256" key="2">
    <source>
        <dbReference type="ARBA" id="ARBA00004496"/>
    </source>
</evidence>
<dbReference type="InterPro" id="IPR036188">
    <property type="entry name" value="FAD/NAD-bd_sf"/>
</dbReference>
<proteinExistence type="inferred from homology"/>
<dbReference type="InterPro" id="IPR002848">
    <property type="entry name" value="Translin_fam"/>
</dbReference>
<dbReference type="GO" id="GO:0043565">
    <property type="term" value="F:sequence-specific DNA binding"/>
    <property type="evidence" value="ECO:0007669"/>
    <property type="project" value="InterPro"/>
</dbReference>
<comment type="similarity">
    <text evidence="3">Belongs to the translin family.</text>
</comment>
<evidence type="ECO:0000256" key="5">
    <source>
        <dbReference type="ARBA" id="ARBA00022490"/>
    </source>
</evidence>
<keyword evidence="8" id="KW-0560">Oxidoreductase</keyword>
<evidence type="ECO:0000313" key="11">
    <source>
        <dbReference type="Proteomes" id="UP001175353"/>
    </source>
</evidence>
<keyword evidence="11" id="KW-1185">Reference proteome</keyword>
<evidence type="ECO:0000313" key="10">
    <source>
        <dbReference type="EMBL" id="KAK0972185.1"/>
    </source>
</evidence>
<dbReference type="InterPro" id="IPR020946">
    <property type="entry name" value="Flavin_mOase-like"/>
</dbReference>
<dbReference type="GO" id="GO:0005634">
    <property type="term" value="C:nucleus"/>
    <property type="evidence" value="ECO:0007669"/>
    <property type="project" value="UniProtKB-SubCell"/>
</dbReference>
<dbReference type="Gene3D" id="1.20.58.190">
    <property type="entry name" value="Translin, domain 1"/>
    <property type="match status" value="1"/>
</dbReference>
<keyword evidence="9" id="KW-0539">Nucleus</keyword>
<keyword evidence="6" id="KW-0285">Flavoprotein</keyword>
<name>A0AAN6KA56_9PEZI</name>
<dbReference type="SUPFAM" id="SSF51905">
    <property type="entry name" value="FAD/NAD(P)-binding domain"/>
    <property type="match status" value="2"/>
</dbReference>
<dbReference type="GO" id="GO:0050660">
    <property type="term" value="F:flavin adenine dinucleotide binding"/>
    <property type="evidence" value="ECO:0007669"/>
    <property type="project" value="InterPro"/>
</dbReference>
<keyword evidence="7" id="KW-0274">FAD</keyword>
<dbReference type="InterPro" id="IPR016069">
    <property type="entry name" value="Translin_C"/>
</dbReference>
<dbReference type="AlphaFoldDB" id="A0AAN6KA56"/>
<evidence type="ECO:0000256" key="4">
    <source>
        <dbReference type="ARBA" id="ARBA00010139"/>
    </source>
</evidence>
<evidence type="ECO:0000256" key="8">
    <source>
        <dbReference type="ARBA" id="ARBA00023002"/>
    </source>
</evidence>
<evidence type="ECO:0000256" key="7">
    <source>
        <dbReference type="ARBA" id="ARBA00022827"/>
    </source>
</evidence>
<dbReference type="Pfam" id="PF01997">
    <property type="entry name" value="Translin"/>
    <property type="match status" value="1"/>
</dbReference>
<dbReference type="GO" id="GO:0050661">
    <property type="term" value="F:NADP binding"/>
    <property type="evidence" value="ECO:0007669"/>
    <property type="project" value="InterPro"/>
</dbReference>
<comment type="similarity">
    <text evidence="4">Belongs to the FAD-binding monooxygenase family.</text>
</comment>
<protein>
    <submittedName>
        <fullName evidence="10">Uncharacterized protein</fullName>
    </submittedName>
</protein>
<comment type="subcellular location">
    <subcellularLocation>
        <location evidence="2">Cytoplasm</location>
    </subcellularLocation>
    <subcellularLocation>
        <location evidence="1">Nucleus</location>
    </subcellularLocation>
</comment>
<dbReference type="InterPro" id="IPR051209">
    <property type="entry name" value="FAD-bind_Monooxygenase_sf"/>
</dbReference>